<proteinExistence type="predicted"/>
<dbReference type="EMBL" id="JXBC01000013">
    <property type="protein sequence ID" value="KIU05458.1"/>
    <property type="molecule type" value="Genomic_DNA"/>
</dbReference>
<dbReference type="STRING" id="483913.AN935_16310"/>
<dbReference type="PANTHER" id="PTHR42659:SF2">
    <property type="entry name" value="XANTHINE DEHYDROGENASE SUBUNIT C-RELATED"/>
    <property type="match status" value="1"/>
</dbReference>
<evidence type="ECO:0000259" key="5">
    <source>
        <dbReference type="PROSITE" id="PS51387"/>
    </source>
</evidence>
<dbReference type="Pfam" id="PF00941">
    <property type="entry name" value="FAD_binding_5"/>
    <property type="match status" value="1"/>
</dbReference>
<dbReference type="InterPro" id="IPR051312">
    <property type="entry name" value="Diverse_Substr_Oxidored"/>
</dbReference>
<evidence type="ECO:0000256" key="1">
    <source>
        <dbReference type="ARBA" id="ARBA00022630"/>
    </source>
</evidence>
<name>A0A0D1I946_BACIU</name>
<dbReference type="InterPro" id="IPR036318">
    <property type="entry name" value="FAD-bd_PCMH-like_sf"/>
</dbReference>
<dbReference type="PATRIC" id="fig|1423.173.peg.3990"/>
<dbReference type="EC" id="1.17.1.4" evidence="4"/>
<dbReference type="InterPro" id="IPR002346">
    <property type="entry name" value="Mopterin_DH_FAD-bd"/>
</dbReference>
<keyword evidence="1" id="KW-0285">Flavoprotein</keyword>
<comment type="caution">
    <text evidence="6">The sequence shown here is derived from an EMBL/GenBank/DDBJ whole genome shotgun (WGS) entry which is preliminary data.</text>
</comment>
<gene>
    <name evidence="6" type="ORF">SC09_contig4orf00251</name>
</gene>
<dbReference type="InterPro" id="IPR016169">
    <property type="entry name" value="FAD-bd_PCMH_sub2"/>
</dbReference>
<dbReference type="PANTHER" id="PTHR42659">
    <property type="entry name" value="XANTHINE DEHYDROGENASE SUBUNIT C-RELATED"/>
    <property type="match status" value="1"/>
</dbReference>
<evidence type="ECO:0000313" key="7">
    <source>
        <dbReference type="Proteomes" id="UP000032247"/>
    </source>
</evidence>
<accession>A0A0D1I946</accession>
<evidence type="ECO:0000256" key="3">
    <source>
        <dbReference type="ARBA" id="ARBA00023002"/>
    </source>
</evidence>
<dbReference type="SUPFAM" id="SSF56176">
    <property type="entry name" value="FAD-binding/transporter-associated domain-like"/>
    <property type="match status" value="1"/>
</dbReference>
<dbReference type="GO" id="GO:0071949">
    <property type="term" value="F:FAD binding"/>
    <property type="evidence" value="ECO:0007669"/>
    <property type="project" value="InterPro"/>
</dbReference>
<organism evidence="6 7">
    <name type="scientific">Bacillus subtilis</name>
    <dbReference type="NCBI Taxonomy" id="1423"/>
    <lineage>
        <taxon>Bacteria</taxon>
        <taxon>Bacillati</taxon>
        <taxon>Bacillota</taxon>
        <taxon>Bacilli</taxon>
        <taxon>Bacillales</taxon>
        <taxon>Bacillaceae</taxon>
        <taxon>Bacillus</taxon>
    </lineage>
</organism>
<keyword evidence="2" id="KW-0274">FAD</keyword>
<reference evidence="6 7" key="1">
    <citation type="submission" date="2014-12" db="EMBL/GenBank/DDBJ databases">
        <title>Comparative genome analysis of Bacillus coagulans HM-08, Clostridium butyricum HM-68, Bacillus subtilis HM-66 and Bacillus licheniformis BL-09.</title>
        <authorList>
            <person name="Zhang H."/>
        </authorList>
    </citation>
    <scope>NUCLEOTIDE SEQUENCE [LARGE SCALE GENOMIC DNA]</scope>
    <source>
        <strain evidence="6 7">HM-66</strain>
    </source>
</reference>
<dbReference type="PROSITE" id="PS51387">
    <property type="entry name" value="FAD_PCMH"/>
    <property type="match status" value="1"/>
</dbReference>
<evidence type="ECO:0000313" key="6">
    <source>
        <dbReference type="EMBL" id="KIU05458.1"/>
    </source>
</evidence>
<dbReference type="GO" id="GO:0004854">
    <property type="term" value="F:xanthine dehydrogenase activity"/>
    <property type="evidence" value="ECO:0007669"/>
    <property type="project" value="UniProtKB-EC"/>
</dbReference>
<dbReference type="NCBIfam" id="TIGR03199">
    <property type="entry name" value="pucC"/>
    <property type="match status" value="1"/>
</dbReference>
<sequence>MNGQVTKARMNIQLWRPAALDEAYSLLEKLDPDVCAASGSTLLQLQWDKGTLPKQHLVSLEGIDEMRGISASDTHVSIGALTSLNECRKNPLIKRALGCFSDAASAVAAPGIRSRATIGGNIASKIGDFIPLLLVLDAELIVYQKEPIRLPLGAWLSEEDFRTAIVTRVIIPRAEGERVFYHKLGRRQAFTGAAAVAAGRFLKDGGIRLAAGHADITPRRLLDSEAKWMAPGWDSHDLYKTLIHELPFSSDAFMSAAYRKKAAANVIMAELMAEGGE</sequence>
<protein>
    <recommendedName>
        <fullName evidence="4">Xanthine dehydrogenase subunit C</fullName>
        <ecNumber evidence="4">1.17.1.4</ecNumber>
    </recommendedName>
</protein>
<keyword evidence="3" id="KW-0560">Oxidoreductase</keyword>
<dbReference type="InterPro" id="IPR017612">
    <property type="entry name" value="Xanthine_dehydrogenase_csu"/>
</dbReference>
<feature type="domain" description="FAD-binding PCMH-type" evidence="5">
    <location>
        <begin position="7"/>
        <end position="176"/>
    </location>
</feature>
<evidence type="ECO:0000256" key="2">
    <source>
        <dbReference type="ARBA" id="ARBA00022827"/>
    </source>
</evidence>
<dbReference type="InterPro" id="IPR016166">
    <property type="entry name" value="FAD-bd_PCMH"/>
</dbReference>
<evidence type="ECO:0000256" key="4">
    <source>
        <dbReference type="NCBIfam" id="TIGR03199"/>
    </source>
</evidence>
<dbReference type="AlphaFoldDB" id="A0A0D1I946"/>
<dbReference type="Proteomes" id="UP000032247">
    <property type="component" value="Unassembled WGS sequence"/>
</dbReference>
<dbReference type="SUPFAM" id="SSF55447">
    <property type="entry name" value="CO dehydrogenase flavoprotein C-terminal domain-like"/>
    <property type="match status" value="1"/>
</dbReference>
<dbReference type="Gene3D" id="3.30.465.10">
    <property type="match status" value="1"/>
</dbReference>
<dbReference type="InterPro" id="IPR036683">
    <property type="entry name" value="CO_DH_flav_C_dom_sf"/>
</dbReference>